<keyword evidence="4" id="KW-1185">Reference proteome</keyword>
<gene>
    <name evidence="3" type="ORF">HICCMSTLAB_LOCUS1635</name>
</gene>
<feature type="domain" description="ZSWIM1/3 RNaseH-like" evidence="1">
    <location>
        <begin position="308"/>
        <end position="425"/>
    </location>
</feature>
<evidence type="ECO:0000259" key="1">
    <source>
        <dbReference type="Pfam" id="PF21056"/>
    </source>
</evidence>
<dbReference type="PANTHER" id="PTHR31569">
    <property type="entry name" value="SWIM-TYPE DOMAIN-CONTAINING PROTEIN"/>
    <property type="match status" value="1"/>
</dbReference>
<proteinExistence type="predicted"/>
<dbReference type="EMBL" id="CAJNRD030001116">
    <property type="protein sequence ID" value="CAG5075481.1"/>
    <property type="molecule type" value="Genomic_DNA"/>
</dbReference>
<evidence type="ECO:0000313" key="4">
    <source>
        <dbReference type="Proteomes" id="UP000786811"/>
    </source>
</evidence>
<dbReference type="InterPro" id="IPR048324">
    <property type="entry name" value="ZSWIM1-3_RNaseH-like"/>
</dbReference>
<organism evidence="3 4">
    <name type="scientific">Cotesia congregata</name>
    <name type="common">Parasitoid wasp</name>
    <name type="synonym">Apanteles congregatus</name>
    <dbReference type="NCBI Taxonomy" id="51543"/>
    <lineage>
        <taxon>Eukaryota</taxon>
        <taxon>Metazoa</taxon>
        <taxon>Ecdysozoa</taxon>
        <taxon>Arthropoda</taxon>
        <taxon>Hexapoda</taxon>
        <taxon>Insecta</taxon>
        <taxon>Pterygota</taxon>
        <taxon>Neoptera</taxon>
        <taxon>Endopterygota</taxon>
        <taxon>Hymenoptera</taxon>
        <taxon>Apocrita</taxon>
        <taxon>Ichneumonoidea</taxon>
        <taxon>Braconidae</taxon>
        <taxon>Microgastrinae</taxon>
        <taxon>Cotesia</taxon>
    </lineage>
</organism>
<dbReference type="InterPro" id="IPR048325">
    <property type="entry name" value="ZSWIM3_N"/>
</dbReference>
<dbReference type="PANTHER" id="PTHR31569:SF4">
    <property type="entry name" value="SWIM-TYPE DOMAIN-CONTAINING PROTEIN"/>
    <property type="match status" value="1"/>
</dbReference>
<dbReference type="Pfam" id="PF21056">
    <property type="entry name" value="ZSWIM1-3_RNaseH-like"/>
    <property type="match status" value="1"/>
</dbReference>
<dbReference type="InterPro" id="IPR052579">
    <property type="entry name" value="Zinc_finger_SWIM"/>
</dbReference>
<reference evidence="3" key="1">
    <citation type="submission" date="2021-04" db="EMBL/GenBank/DDBJ databases">
        <authorList>
            <person name="Chebbi M.A.C M."/>
        </authorList>
    </citation>
    <scope>NUCLEOTIDE SEQUENCE</scope>
</reference>
<name>A0A8J2EK13_COTCN</name>
<feature type="domain" description="ZSWIM3 N-terminal" evidence="2">
    <location>
        <begin position="124"/>
        <end position="228"/>
    </location>
</feature>
<evidence type="ECO:0000259" key="2">
    <source>
        <dbReference type="Pfam" id="PF21599"/>
    </source>
</evidence>
<dbReference type="Proteomes" id="UP000786811">
    <property type="component" value="Unassembled WGS sequence"/>
</dbReference>
<protein>
    <submittedName>
        <fullName evidence="3">Uncharacterized protein</fullName>
    </submittedName>
</protein>
<accession>A0A8J2EK13</accession>
<evidence type="ECO:0000313" key="3">
    <source>
        <dbReference type="EMBL" id="CAG5075481.1"/>
    </source>
</evidence>
<comment type="caution">
    <text evidence="3">The sequence shown here is derived from an EMBL/GenBank/DDBJ whole genome shotgun (WGS) entry which is preliminary data.</text>
</comment>
<dbReference type="OrthoDB" id="123417at2759"/>
<dbReference type="AlphaFoldDB" id="A0A8J2EK13"/>
<dbReference type="Pfam" id="PF21599">
    <property type="entry name" value="ZSWIM3_N"/>
    <property type="match status" value="1"/>
</dbReference>
<sequence length="942" mass="109227">MNLQHVEACSNTPISNMDMSLPQRNQLEANYCSKEWNINVFAIKSLNLYLLIEKEDEMSMYLLQFRYIPGTKCQAGFTAHVHSDSLLIDVWNDNHNCTSVKLSSIATVETKKLKVDDKSQKLIGLTFNSFQSILTFVKQFQKEENDVYVTRDSRTLISSDIQEPYNADLEYIYVKFVCKFGEATHTPKVNKVRNTSSYKLGCQFYIYAHITKDKNLLEITKVNLEHINHEDIEAFIGDVPENRRLSPGTYEMALNAMDLNCSKKLLQNKIMNDKKINIRTKDLSNMHRKHKNLMTNDLQVVERMLKSKGADVHILHKNNEYQGLHFSTADMRSSLKAWPDIVFLDGTYKVFNTNLSLMILLVEDSNGLSEVAGIGLLAHEDYLSMKWFLNTVKNENEEACNNIKCFMTDKDMTERKVLKELFPNSLLQICRFHVLKIFSTQITTKNMNITSDQKDFCLSLLTKIVYSSSEEEYNDYYATLSKEAPPQVVKYFNDNWHINRKEWCTYLMEKNLGNYSNNRLESLNGKAKEEIGLNNYISSFVVRFFKWLSSHNRNNDFKASKNFIKIQLPANNFTEWEKLYSNYLTIKAFEYVQTELKYHNHITFWNENNVENTINPDNIEEKYIMMCKSLVITTTNKSCEYPHWLTLFLPCRHIFLIRKNYGVSLFSEELCAIRWTKNYYRSTQRSFRKLKKETVEEVTETQVSQVVTSGENIDSRVELHKQLKYIINDITHTMSLNCGQNFENKMKILSNISSSFKKGSDIEIVKVVPSLTTIKNKLRGTMVTETNVKSVFQKRKIIKSLTDKICESSNSWLLNNWNSKLQTLKEIDNFWRQSIEVDVLEKPSKVAAAAIENSNSKKINKVGQAIKLDYDCKVSDVNTPVKVNTRGRPKGALLTVIGVPKKKRKLSTFSEKSSYEQATVLLNWLQLPDTLKTSKMASHLHL</sequence>